<dbReference type="PANTHER" id="PTHR38436">
    <property type="entry name" value="POLYKETIDE CYCLASE SNOAL-LIKE DOMAIN"/>
    <property type="match status" value="1"/>
</dbReference>
<dbReference type="InterPro" id="IPR032710">
    <property type="entry name" value="NTF2-like_dom_sf"/>
</dbReference>
<accession>A0ABP5GEN7</accession>
<dbReference type="SUPFAM" id="SSF54427">
    <property type="entry name" value="NTF2-like"/>
    <property type="match status" value="1"/>
</dbReference>
<proteinExistence type="predicted"/>
<dbReference type="Proteomes" id="UP001500751">
    <property type="component" value="Unassembled WGS sequence"/>
</dbReference>
<organism evidence="1 2">
    <name type="scientific">Catenulispora yoronensis</name>
    <dbReference type="NCBI Taxonomy" id="450799"/>
    <lineage>
        <taxon>Bacteria</taxon>
        <taxon>Bacillati</taxon>
        <taxon>Actinomycetota</taxon>
        <taxon>Actinomycetes</taxon>
        <taxon>Catenulisporales</taxon>
        <taxon>Catenulisporaceae</taxon>
        <taxon>Catenulispora</taxon>
    </lineage>
</organism>
<keyword evidence="2" id="KW-1185">Reference proteome</keyword>
<dbReference type="PANTHER" id="PTHR38436:SF1">
    <property type="entry name" value="ESTER CYCLASE"/>
    <property type="match status" value="1"/>
</dbReference>
<dbReference type="RefSeq" id="WP_344668488.1">
    <property type="nucleotide sequence ID" value="NZ_BAAAQN010000036.1"/>
</dbReference>
<evidence type="ECO:0008006" key="3">
    <source>
        <dbReference type="Google" id="ProtNLM"/>
    </source>
</evidence>
<protein>
    <recommendedName>
        <fullName evidence="3">SnoaL-like domain-containing protein</fullName>
    </recommendedName>
</protein>
<evidence type="ECO:0000313" key="2">
    <source>
        <dbReference type="Proteomes" id="UP001500751"/>
    </source>
</evidence>
<evidence type="ECO:0000313" key="1">
    <source>
        <dbReference type="EMBL" id="GAA2043992.1"/>
    </source>
</evidence>
<dbReference type="EMBL" id="BAAAQN010000036">
    <property type="protein sequence ID" value="GAA2043992.1"/>
    <property type="molecule type" value="Genomic_DNA"/>
</dbReference>
<gene>
    <name evidence="1" type="ORF">GCM10009839_54280</name>
</gene>
<dbReference type="InterPro" id="IPR009959">
    <property type="entry name" value="Cyclase_SnoaL-like"/>
</dbReference>
<sequence>MPNRTPKAVVQAIIASRDANDIDSALHLIAPESRDQGHRVTREDWRRKWELMQIGSPDMEVVTEHSVEDGEWVSNRYTIRGTHTGDFFGAAPSGQRFEINGMDMVRVVDGLLVEHWAYAAPLPSGGE</sequence>
<dbReference type="Pfam" id="PF07366">
    <property type="entry name" value="SnoaL"/>
    <property type="match status" value="1"/>
</dbReference>
<comment type="caution">
    <text evidence="1">The sequence shown here is derived from an EMBL/GenBank/DDBJ whole genome shotgun (WGS) entry which is preliminary data.</text>
</comment>
<name>A0ABP5GEN7_9ACTN</name>
<reference evidence="2" key="1">
    <citation type="journal article" date="2019" name="Int. J. Syst. Evol. Microbiol.">
        <title>The Global Catalogue of Microorganisms (GCM) 10K type strain sequencing project: providing services to taxonomists for standard genome sequencing and annotation.</title>
        <authorList>
            <consortium name="The Broad Institute Genomics Platform"/>
            <consortium name="The Broad Institute Genome Sequencing Center for Infectious Disease"/>
            <person name="Wu L."/>
            <person name="Ma J."/>
        </authorList>
    </citation>
    <scope>NUCLEOTIDE SEQUENCE [LARGE SCALE GENOMIC DNA]</scope>
    <source>
        <strain evidence="2">JCM 16014</strain>
    </source>
</reference>
<dbReference type="Gene3D" id="3.10.450.50">
    <property type="match status" value="1"/>
</dbReference>